<organism evidence="8 9">
    <name type="scientific">Thamnidium elegans</name>
    <dbReference type="NCBI Taxonomy" id="101142"/>
    <lineage>
        <taxon>Eukaryota</taxon>
        <taxon>Fungi</taxon>
        <taxon>Fungi incertae sedis</taxon>
        <taxon>Mucoromycota</taxon>
        <taxon>Mucoromycotina</taxon>
        <taxon>Mucoromycetes</taxon>
        <taxon>Mucorales</taxon>
        <taxon>Mucorineae</taxon>
        <taxon>Mucoraceae</taxon>
        <taxon>Thamnidium</taxon>
    </lineage>
</organism>
<evidence type="ECO:0000256" key="6">
    <source>
        <dbReference type="PROSITE-ProRule" id="PRU10141"/>
    </source>
</evidence>
<keyword evidence="1" id="KW-0723">Serine/threonine-protein kinase</keyword>
<dbReference type="InterPro" id="IPR000719">
    <property type="entry name" value="Prot_kinase_dom"/>
</dbReference>
<dbReference type="Gene3D" id="1.10.510.10">
    <property type="entry name" value="Transferase(Phosphotransferase) domain 1"/>
    <property type="match status" value="1"/>
</dbReference>
<evidence type="ECO:0000259" key="7">
    <source>
        <dbReference type="PROSITE" id="PS50011"/>
    </source>
</evidence>
<evidence type="ECO:0000256" key="3">
    <source>
        <dbReference type="ARBA" id="ARBA00022741"/>
    </source>
</evidence>
<reference evidence="8" key="1">
    <citation type="submission" date="2021-01" db="EMBL/GenBank/DDBJ databases">
        <title>Metabolic potential, ecology and presence of endohyphal bacteria is reflected in genomic diversity of Mucoromycotina.</title>
        <authorList>
            <person name="Muszewska A."/>
            <person name="Okrasinska A."/>
            <person name="Steczkiewicz K."/>
            <person name="Drgas O."/>
            <person name="Orlowska M."/>
            <person name="Perlinska-Lenart U."/>
            <person name="Aleksandrzak-Piekarczyk T."/>
            <person name="Szatraj K."/>
            <person name="Zielenkiewicz U."/>
            <person name="Pilsyk S."/>
            <person name="Malc E."/>
            <person name="Mieczkowski P."/>
            <person name="Kruszewska J.S."/>
            <person name="Biernat P."/>
            <person name="Pawlowska J."/>
        </authorList>
    </citation>
    <scope>NUCLEOTIDE SEQUENCE</scope>
    <source>
        <strain evidence="8">WA0000018081</strain>
    </source>
</reference>
<feature type="domain" description="Protein kinase" evidence="7">
    <location>
        <begin position="15"/>
        <end position="279"/>
    </location>
</feature>
<evidence type="ECO:0000256" key="5">
    <source>
        <dbReference type="ARBA" id="ARBA00022840"/>
    </source>
</evidence>
<keyword evidence="9" id="KW-1185">Reference proteome</keyword>
<accession>A0A8H7STM3</accession>
<dbReference type="GO" id="GO:0005524">
    <property type="term" value="F:ATP binding"/>
    <property type="evidence" value="ECO:0007669"/>
    <property type="project" value="UniProtKB-UniRule"/>
</dbReference>
<dbReference type="InterPro" id="IPR017441">
    <property type="entry name" value="Protein_kinase_ATP_BS"/>
</dbReference>
<gene>
    <name evidence="8" type="ORF">INT48_008945</name>
</gene>
<dbReference type="EMBL" id="JAEPRE010000040">
    <property type="protein sequence ID" value="KAG2235022.1"/>
    <property type="molecule type" value="Genomic_DNA"/>
</dbReference>
<dbReference type="AlphaFoldDB" id="A0A8H7STM3"/>
<dbReference type="SUPFAM" id="SSF56112">
    <property type="entry name" value="Protein kinase-like (PK-like)"/>
    <property type="match status" value="1"/>
</dbReference>
<name>A0A8H7STM3_9FUNG</name>
<dbReference type="InterPro" id="IPR050205">
    <property type="entry name" value="CDPK_Ser/Thr_kinases"/>
</dbReference>
<dbReference type="PROSITE" id="PS50011">
    <property type="entry name" value="PROTEIN_KINASE_DOM"/>
    <property type="match status" value="1"/>
</dbReference>
<protein>
    <recommendedName>
        <fullName evidence="7">Protein kinase domain-containing protein</fullName>
    </recommendedName>
</protein>
<evidence type="ECO:0000256" key="2">
    <source>
        <dbReference type="ARBA" id="ARBA00022679"/>
    </source>
</evidence>
<evidence type="ECO:0000256" key="1">
    <source>
        <dbReference type="ARBA" id="ARBA00022527"/>
    </source>
</evidence>
<keyword evidence="2" id="KW-0808">Transferase</keyword>
<proteinExistence type="predicted"/>
<keyword evidence="5 6" id="KW-0067">ATP-binding</keyword>
<comment type="caution">
    <text evidence="8">The sequence shown here is derived from an EMBL/GenBank/DDBJ whole genome shotgun (WGS) entry which is preliminary data.</text>
</comment>
<dbReference type="GO" id="GO:0004674">
    <property type="term" value="F:protein serine/threonine kinase activity"/>
    <property type="evidence" value="ECO:0007669"/>
    <property type="project" value="UniProtKB-KW"/>
</dbReference>
<dbReference type="PROSITE" id="PS00107">
    <property type="entry name" value="PROTEIN_KINASE_ATP"/>
    <property type="match status" value="1"/>
</dbReference>
<sequence length="282" mass="32444">MLSPNMVAKSFKEEYKLGPVLGQGYYATVNKVYRNKKYFAVKQIRKDKFKYQPKALEQFTREISILMSLEYHPGIVGIINVYDERDVFQIVMEYICEGNLLSFINDTGKLSEENTKIIFKQFLHDVGIVHRDLKPENKSREKHKVKICDFGLATLHCSLAELTTACGSRNYVAPEILNLPQYRTNTNTLDPKEPTVSYGKECDLWSLGVILYVCLSRTFPFNINGDISERNYILSGQFGFGHHVWKSISVEAKDLIKCLLKVDTNERITAKDALNHPWMIET</sequence>
<dbReference type="PANTHER" id="PTHR24349">
    <property type="entry name" value="SERINE/THREONINE-PROTEIN KINASE"/>
    <property type="match status" value="1"/>
</dbReference>
<dbReference type="SMART" id="SM00220">
    <property type="entry name" value="S_TKc"/>
    <property type="match status" value="1"/>
</dbReference>
<dbReference type="Proteomes" id="UP000613177">
    <property type="component" value="Unassembled WGS sequence"/>
</dbReference>
<keyword evidence="3 6" id="KW-0547">Nucleotide-binding</keyword>
<keyword evidence="4" id="KW-0418">Kinase</keyword>
<evidence type="ECO:0000313" key="8">
    <source>
        <dbReference type="EMBL" id="KAG2235022.1"/>
    </source>
</evidence>
<feature type="binding site" evidence="6">
    <location>
        <position position="42"/>
    </location>
    <ligand>
        <name>ATP</name>
        <dbReference type="ChEBI" id="CHEBI:30616"/>
    </ligand>
</feature>
<evidence type="ECO:0000313" key="9">
    <source>
        <dbReference type="Proteomes" id="UP000613177"/>
    </source>
</evidence>
<evidence type="ECO:0000256" key="4">
    <source>
        <dbReference type="ARBA" id="ARBA00022777"/>
    </source>
</evidence>
<dbReference type="Pfam" id="PF00069">
    <property type="entry name" value="Pkinase"/>
    <property type="match status" value="1"/>
</dbReference>
<dbReference type="InterPro" id="IPR011009">
    <property type="entry name" value="Kinase-like_dom_sf"/>
</dbReference>